<accession>A0ABT9YR17</accession>
<evidence type="ECO:0000313" key="2">
    <source>
        <dbReference type="EMBL" id="MDQ0222037.1"/>
    </source>
</evidence>
<protein>
    <recommendedName>
        <fullName evidence="4">Cell wall-active antibiotics response LiaF-like C-terminal domain-containing protein</fullName>
    </recommendedName>
</protein>
<dbReference type="Proteomes" id="UP001223079">
    <property type="component" value="Unassembled WGS sequence"/>
</dbReference>
<keyword evidence="1" id="KW-0812">Transmembrane</keyword>
<comment type="caution">
    <text evidence="2">The sequence shown here is derived from an EMBL/GenBank/DDBJ whole genome shotgun (WGS) entry which is preliminary data.</text>
</comment>
<keyword evidence="1" id="KW-1133">Transmembrane helix</keyword>
<proteinExistence type="predicted"/>
<keyword evidence="3" id="KW-1185">Reference proteome</keyword>
<evidence type="ECO:0000313" key="3">
    <source>
        <dbReference type="Proteomes" id="UP001223079"/>
    </source>
</evidence>
<keyword evidence="1" id="KW-0472">Membrane</keyword>
<dbReference type="EMBL" id="JAUSTM010000004">
    <property type="protein sequence ID" value="MDQ0222037.1"/>
    <property type="molecule type" value="Genomic_DNA"/>
</dbReference>
<dbReference type="RefSeq" id="WP_307121260.1">
    <property type="nucleotide sequence ID" value="NZ_JAUSTM010000004.1"/>
</dbReference>
<name>A0ABT9YR17_9STRE</name>
<feature type="transmembrane region" description="Helical" evidence="1">
    <location>
        <begin position="80"/>
        <end position="97"/>
    </location>
</feature>
<reference evidence="2 3" key="1">
    <citation type="submission" date="2023-07" db="EMBL/GenBank/DDBJ databases">
        <title>Genomic Encyclopedia of Type Strains, Phase IV (KMG-IV): sequencing the most valuable type-strain genomes for metagenomic binning, comparative biology and taxonomic classification.</title>
        <authorList>
            <person name="Goeker M."/>
        </authorList>
    </citation>
    <scope>NUCLEOTIDE SEQUENCE [LARGE SCALE GENOMIC DNA]</scope>
    <source>
        <strain evidence="2 3">DSM 105143</strain>
    </source>
</reference>
<evidence type="ECO:0000256" key="1">
    <source>
        <dbReference type="SAM" id="Phobius"/>
    </source>
</evidence>
<organism evidence="2 3">
    <name type="scientific">Streptococcus moroccensis</name>
    <dbReference type="NCBI Taxonomy" id="1451356"/>
    <lineage>
        <taxon>Bacteria</taxon>
        <taxon>Bacillati</taxon>
        <taxon>Bacillota</taxon>
        <taxon>Bacilli</taxon>
        <taxon>Lactobacillales</taxon>
        <taxon>Streptococcaceae</taxon>
        <taxon>Streptococcus</taxon>
    </lineage>
</organism>
<gene>
    <name evidence="2" type="ORF">J2S23_000574</name>
</gene>
<sequence length="232" mass="25826">MKQKLLGIGLIVLAIVLVFKDALTIPQLDIPMWKLVIVTFLGIDALQNVFRKDFKSFFIGSFIIFLILNGHYTWLKVGTGLLLIAGLMAYLGLRILVNRQSSSFKIINGDIIDHAKGSHWEKGNSHGDKDTVFSSAIRYIHDTDFVSIKGDVVFSSATLFFDQATMKGDQAIYAGDTVFSSVKLYVPSTWRVVLTGDRVFSTVNNQPSDIQPEKNLQVTGDLVFSSLEIIYV</sequence>
<evidence type="ECO:0008006" key="4">
    <source>
        <dbReference type="Google" id="ProtNLM"/>
    </source>
</evidence>
<feature type="transmembrane region" description="Helical" evidence="1">
    <location>
        <begin position="57"/>
        <end position="74"/>
    </location>
</feature>
<feature type="transmembrane region" description="Helical" evidence="1">
    <location>
        <begin position="30"/>
        <end position="50"/>
    </location>
</feature>